<dbReference type="Proteomes" id="UP000494165">
    <property type="component" value="Unassembled WGS sequence"/>
</dbReference>
<dbReference type="Pfam" id="PF23069">
    <property type="entry name" value="DUF7042"/>
    <property type="match status" value="1"/>
</dbReference>
<evidence type="ECO:0000313" key="6">
    <source>
        <dbReference type="EMBL" id="CAB3377057.1"/>
    </source>
</evidence>
<feature type="domain" description="DUF7045" evidence="5">
    <location>
        <begin position="471"/>
        <end position="572"/>
    </location>
</feature>
<evidence type="ECO:0000259" key="5">
    <source>
        <dbReference type="Pfam" id="PF23073"/>
    </source>
</evidence>
<dbReference type="Pfam" id="PF23073">
    <property type="entry name" value="DUF7045"/>
    <property type="match status" value="1"/>
</dbReference>
<keyword evidence="7" id="KW-1185">Reference proteome</keyword>
<evidence type="ECO:0000256" key="1">
    <source>
        <dbReference type="SAM" id="MobiDB-lite"/>
    </source>
</evidence>
<accession>A0A8S1D6D4</accession>
<sequence>MTHLPVRARGAQIRKIVRAHGCLGNNTCALLISLFAQTIRLPVYNFWAERVYYRLFAFLLGCARLIINFGPPNEHRKVKRRPQGVASCFFAPELQGEFVMQSSVSAEQYVQYSQVNITSNSIPIWGVCHKRIKNNVILMDNSGGENCFRCFHLSMHSINVLQIRTEGLDKCYFTEERAEQACPDPRGPDSVIKPLQEILLFKTRQITGEEITQEFCPISGQFTFTYNLVEANSYECPHSTSQFNNCPSGSELNLKFRRCAFDDHDITFQCLGHWAGQGGQRYLALMDKRQGSELKQRYRCALYEEDPRTGVIRMAFSGDSTCITGLISATRGHETMVLNPVPKTRWPDAVEQSSCSFPRWAQGHWENLQVNGNQLTYRDQKSFSVSTIKCVGPAMGENREKFGIYTRNQCGEDRYSCMWMTRRANNVMELKMSRITSDRFNASMCLDYAFDNSINGWQTHGKIDIIQESPCPISGEFLGSLPDNDRLCARLYSDCNNPEIMFFTVYDCTMTADVFEEREYRCLGQWQENGHNYTYTQRKDIGNSYECFAGKIMSDSAIIIMEAGPHCARVWDVEMKGMKLHKQGKAVSCLPRTTPTYPTRMPPSQRPYRPTSNLETSKLPQPTPTKPWETITAPPKDKVSSGAASHHFSFIFLAVLLSLRMLQPWIL</sequence>
<evidence type="ECO:0000259" key="3">
    <source>
        <dbReference type="Pfam" id="PF23070"/>
    </source>
</evidence>
<dbReference type="OrthoDB" id="6380161at2759"/>
<feature type="region of interest" description="Disordered" evidence="1">
    <location>
        <begin position="592"/>
        <end position="637"/>
    </location>
</feature>
<dbReference type="PANTHER" id="PTHR22255">
    <property type="entry name" value="LP06548P"/>
    <property type="match status" value="1"/>
</dbReference>
<feature type="compositionally biased region" description="Polar residues" evidence="1">
    <location>
        <begin position="610"/>
        <end position="620"/>
    </location>
</feature>
<name>A0A8S1D6D4_9INSE</name>
<dbReference type="Pfam" id="PF23070">
    <property type="entry name" value="DUF7043"/>
    <property type="match status" value="1"/>
</dbReference>
<dbReference type="InterPro" id="IPR055473">
    <property type="entry name" value="DUF7045"/>
</dbReference>
<evidence type="ECO:0000259" key="4">
    <source>
        <dbReference type="Pfam" id="PF23071"/>
    </source>
</evidence>
<reference evidence="6 7" key="1">
    <citation type="submission" date="2020-04" db="EMBL/GenBank/DDBJ databases">
        <authorList>
            <person name="Alioto T."/>
            <person name="Alioto T."/>
            <person name="Gomez Garrido J."/>
        </authorList>
    </citation>
    <scope>NUCLEOTIDE SEQUENCE [LARGE SCALE GENOMIC DNA]</scope>
</reference>
<gene>
    <name evidence="6" type="ORF">CLODIP_2_CD13693</name>
</gene>
<evidence type="ECO:0000259" key="2">
    <source>
        <dbReference type="Pfam" id="PF23069"/>
    </source>
</evidence>
<dbReference type="InterPro" id="IPR055472">
    <property type="entry name" value="DUF7044"/>
</dbReference>
<comment type="caution">
    <text evidence="6">The sequence shown here is derived from an EMBL/GenBank/DDBJ whole genome shotgun (WGS) entry which is preliminary data.</text>
</comment>
<proteinExistence type="predicted"/>
<dbReference type="EMBL" id="CADEPI010000138">
    <property type="protein sequence ID" value="CAB3377057.1"/>
    <property type="molecule type" value="Genomic_DNA"/>
</dbReference>
<dbReference type="InterPro" id="IPR055470">
    <property type="entry name" value="DUF7042"/>
</dbReference>
<feature type="domain" description="DUF7044" evidence="4">
    <location>
        <begin position="87"/>
        <end position="184"/>
    </location>
</feature>
<feature type="domain" description="DUF7043" evidence="3">
    <location>
        <begin position="352"/>
        <end position="457"/>
    </location>
</feature>
<evidence type="ECO:0000313" key="7">
    <source>
        <dbReference type="Proteomes" id="UP000494165"/>
    </source>
</evidence>
<dbReference type="AlphaFoldDB" id="A0A8S1D6D4"/>
<dbReference type="PANTHER" id="PTHR22255:SF4">
    <property type="entry name" value="CATION-INDEPENDENT MANNOSE-6-PHOSPHATE RECEPTOR"/>
    <property type="match status" value="1"/>
</dbReference>
<dbReference type="Pfam" id="PF23071">
    <property type="entry name" value="DUF7044"/>
    <property type="match status" value="1"/>
</dbReference>
<organism evidence="6 7">
    <name type="scientific">Cloeon dipterum</name>
    <dbReference type="NCBI Taxonomy" id="197152"/>
    <lineage>
        <taxon>Eukaryota</taxon>
        <taxon>Metazoa</taxon>
        <taxon>Ecdysozoa</taxon>
        <taxon>Arthropoda</taxon>
        <taxon>Hexapoda</taxon>
        <taxon>Insecta</taxon>
        <taxon>Pterygota</taxon>
        <taxon>Palaeoptera</taxon>
        <taxon>Ephemeroptera</taxon>
        <taxon>Pisciforma</taxon>
        <taxon>Baetidae</taxon>
        <taxon>Cloeon</taxon>
    </lineage>
</organism>
<dbReference type="InterPro" id="IPR055471">
    <property type="entry name" value="DUF7043"/>
</dbReference>
<feature type="domain" description="DUF7042" evidence="2">
    <location>
        <begin position="213"/>
        <end position="339"/>
    </location>
</feature>
<protein>
    <submittedName>
        <fullName evidence="6">Uncharacterized protein</fullName>
    </submittedName>
</protein>